<keyword evidence="10" id="KW-1185">Reference proteome</keyword>
<gene>
    <name evidence="9" type="ORF">EDD42_0672</name>
</gene>
<accession>A0A3N2BZD6</accession>
<evidence type="ECO:0000256" key="6">
    <source>
        <dbReference type="ARBA" id="ARBA00022989"/>
    </source>
</evidence>
<dbReference type="PANTHER" id="PTHR21716">
    <property type="entry name" value="TRANSMEMBRANE PROTEIN"/>
    <property type="match status" value="1"/>
</dbReference>
<evidence type="ECO:0000256" key="1">
    <source>
        <dbReference type="ARBA" id="ARBA00004651"/>
    </source>
</evidence>
<dbReference type="RefSeq" id="WP_085511890.1">
    <property type="nucleotide sequence ID" value="NZ_FXAP01000003.1"/>
</dbReference>
<evidence type="ECO:0000256" key="5">
    <source>
        <dbReference type="ARBA" id="ARBA00022692"/>
    </source>
</evidence>
<comment type="similarity">
    <text evidence="2">Belongs to the autoinducer-2 exporter (AI-2E) (TC 2.A.86) family.</text>
</comment>
<name>A0A3N2BZD6_9MICO</name>
<comment type="subcellular location">
    <subcellularLocation>
        <location evidence="1">Cell membrane</location>
        <topology evidence="1">Multi-pass membrane protein</topology>
    </subcellularLocation>
</comment>
<evidence type="ECO:0000256" key="2">
    <source>
        <dbReference type="ARBA" id="ARBA00009773"/>
    </source>
</evidence>
<dbReference type="PANTHER" id="PTHR21716:SF53">
    <property type="entry name" value="PERMEASE PERM-RELATED"/>
    <property type="match status" value="1"/>
</dbReference>
<sequence>MTSAPHRHQPLRPAARQQRVRFRAHRPAEVTTTVRATLQRPFAIGFVGALGALAAILLILTLGSLSTILVSIAVGLFIALGLDPVVVRLEARGIKRPFAIAIVFAVFAVLLALLLALVIPVVTRQAVELVSNAPTFLTGIQDQEWFRSLSDYLGPGVDLQGALDWLYGVAADPKTWVVLAGGALNLGVGIANGFFGGFIALVLALYFLASMQAMKNAFYSLVPRRSRPRVVSITDQITASIGGYVSGMVVLAGINAVLGLIMMLIVGVPYAGILAVVIFFVTLIPLVGSIIATVVVATVGLFDSPTTALIVIVYYLVYMQIESYVLTPRVMNKAVSVPGALVVIGAMVGGSLIGLLGALVSIPVTASILLIIKQVVVPRQNAKA</sequence>
<evidence type="ECO:0000256" key="3">
    <source>
        <dbReference type="ARBA" id="ARBA00022448"/>
    </source>
</evidence>
<evidence type="ECO:0000256" key="7">
    <source>
        <dbReference type="ARBA" id="ARBA00023136"/>
    </source>
</evidence>
<feature type="transmembrane region" description="Helical" evidence="8">
    <location>
        <begin position="337"/>
        <end position="370"/>
    </location>
</feature>
<dbReference type="InterPro" id="IPR002549">
    <property type="entry name" value="AI-2E-like"/>
</dbReference>
<evidence type="ECO:0000256" key="4">
    <source>
        <dbReference type="ARBA" id="ARBA00022475"/>
    </source>
</evidence>
<proteinExistence type="inferred from homology"/>
<dbReference type="GO" id="GO:0005886">
    <property type="term" value="C:plasma membrane"/>
    <property type="evidence" value="ECO:0007669"/>
    <property type="project" value="UniProtKB-SubCell"/>
</dbReference>
<keyword evidence="5 8" id="KW-0812">Transmembrane</keyword>
<feature type="transmembrane region" description="Helical" evidence="8">
    <location>
        <begin position="42"/>
        <end position="62"/>
    </location>
</feature>
<feature type="transmembrane region" description="Helical" evidence="8">
    <location>
        <begin position="260"/>
        <end position="283"/>
    </location>
</feature>
<reference evidence="9 10" key="1">
    <citation type="submission" date="2018-11" db="EMBL/GenBank/DDBJ databases">
        <title>Sequencing the genomes of 1000 actinobacteria strains.</title>
        <authorList>
            <person name="Klenk H.-P."/>
        </authorList>
    </citation>
    <scope>NUCLEOTIDE SEQUENCE [LARGE SCALE GENOMIC DNA]</scope>
    <source>
        <strain evidence="9 10">DSM 14012</strain>
    </source>
</reference>
<dbReference type="Proteomes" id="UP000266915">
    <property type="component" value="Unassembled WGS sequence"/>
</dbReference>
<dbReference type="GO" id="GO:0055085">
    <property type="term" value="P:transmembrane transport"/>
    <property type="evidence" value="ECO:0007669"/>
    <property type="project" value="TreeGrafter"/>
</dbReference>
<keyword evidence="4" id="KW-1003">Cell membrane</keyword>
<feature type="transmembrane region" description="Helical" evidence="8">
    <location>
        <begin position="68"/>
        <end position="86"/>
    </location>
</feature>
<dbReference type="AlphaFoldDB" id="A0A3N2BZD6"/>
<dbReference type="Pfam" id="PF01594">
    <property type="entry name" value="AI-2E_transport"/>
    <property type="match status" value="1"/>
</dbReference>
<feature type="transmembrane region" description="Helical" evidence="8">
    <location>
        <begin position="98"/>
        <end position="122"/>
    </location>
</feature>
<evidence type="ECO:0000313" key="10">
    <source>
        <dbReference type="Proteomes" id="UP000266915"/>
    </source>
</evidence>
<feature type="transmembrane region" description="Helical" evidence="8">
    <location>
        <begin position="186"/>
        <end position="209"/>
    </location>
</feature>
<keyword evidence="6 8" id="KW-1133">Transmembrane helix</keyword>
<comment type="caution">
    <text evidence="9">The sequence shown here is derived from an EMBL/GenBank/DDBJ whole genome shotgun (WGS) entry which is preliminary data.</text>
</comment>
<evidence type="ECO:0000256" key="8">
    <source>
        <dbReference type="SAM" id="Phobius"/>
    </source>
</evidence>
<protein>
    <submittedName>
        <fullName evidence="9">Putative PurR-regulated permease PerM</fullName>
    </submittedName>
</protein>
<keyword evidence="3" id="KW-0813">Transport</keyword>
<keyword evidence="7 8" id="KW-0472">Membrane</keyword>
<feature type="transmembrane region" description="Helical" evidence="8">
    <location>
        <begin position="290"/>
        <end position="317"/>
    </location>
</feature>
<organism evidence="9 10">
    <name type="scientific">Plantibacter flavus</name>
    <dbReference type="NCBI Taxonomy" id="150123"/>
    <lineage>
        <taxon>Bacteria</taxon>
        <taxon>Bacillati</taxon>
        <taxon>Actinomycetota</taxon>
        <taxon>Actinomycetes</taxon>
        <taxon>Micrococcales</taxon>
        <taxon>Microbacteriaceae</taxon>
        <taxon>Plantibacter</taxon>
    </lineage>
</organism>
<evidence type="ECO:0000313" key="9">
    <source>
        <dbReference type="EMBL" id="ROR80630.1"/>
    </source>
</evidence>
<dbReference type="EMBL" id="RKHL01000001">
    <property type="protein sequence ID" value="ROR80630.1"/>
    <property type="molecule type" value="Genomic_DNA"/>
</dbReference>